<dbReference type="InterPro" id="IPR012909">
    <property type="entry name" value="PHA_DNA-bd_N"/>
</dbReference>
<dbReference type="NCBIfam" id="TIGR01848">
    <property type="entry name" value="PHA_reg_PhaR"/>
    <property type="match status" value="1"/>
</dbReference>
<accession>A0ABT7DWV6</accession>
<reference evidence="4" key="1">
    <citation type="submission" date="2023-03" db="EMBL/GenBank/DDBJ databases">
        <title>Chitinimonas shenzhenensis gen. nov., sp. nov., a novel member of family Burkholderiaceae isolated from activated sludge collected in Shen Zhen, China.</title>
        <authorList>
            <person name="Wang X."/>
        </authorList>
    </citation>
    <scope>NUCLEOTIDE SEQUENCE</scope>
    <source>
        <strain evidence="4">DQS-5</strain>
    </source>
</reference>
<evidence type="ECO:0000256" key="1">
    <source>
        <dbReference type="SAM" id="MobiDB-lite"/>
    </source>
</evidence>
<dbReference type="Pfam" id="PF07879">
    <property type="entry name" value="PHB_acc_N"/>
    <property type="match status" value="1"/>
</dbReference>
<name>A0ABT7DWV6_9NEIS</name>
<sequence>MSEEKRIIKKYPNRRLYDTATSCYITLEDVKQLVLENTDILVEDAKTHEDITRSVLLQIILEEESGGAPMFSYDVLTQIIRFYGHAMQGLMGNYLEKNLQLFTQMQNRLQDQAKSVYGGDSPLSANSNMWNDFMKFQGPAIQNMMTSYLEQSTNMFVEMQQQLQDRTRNLWSGFGFQGFPNPQSQPTSSSQPSTPPAAEPPPETRKRTTR</sequence>
<organism evidence="4 5">
    <name type="scientific">Parachitinimonas caeni</name>
    <dbReference type="NCBI Taxonomy" id="3031301"/>
    <lineage>
        <taxon>Bacteria</taxon>
        <taxon>Pseudomonadati</taxon>
        <taxon>Pseudomonadota</taxon>
        <taxon>Betaproteobacteria</taxon>
        <taxon>Neisseriales</taxon>
        <taxon>Chitinibacteraceae</taxon>
        <taxon>Parachitinimonas</taxon>
    </lineage>
</organism>
<dbReference type="Pfam" id="PF05233">
    <property type="entry name" value="PHB_acc"/>
    <property type="match status" value="2"/>
</dbReference>
<dbReference type="RefSeq" id="WP_284100859.1">
    <property type="nucleotide sequence ID" value="NZ_JARRAF010000010.1"/>
</dbReference>
<protein>
    <submittedName>
        <fullName evidence="4">Polyhydroxyalkanoate synthesis repressor PhaR</fullName>
    </submittedName>
</protein>
<evidence type="ECO:0000313" key="5">
    <source>
        <dbReference type="Proteomes" id="UP001172778"/>
    </source>
</evidence>
<proteinExistence type="predicted"/>
<feature type="compositionally biased region" description="Low complexity" evidence="1">
    <location>
        <begin position="182"/>
        <end position="192"/>
    </location>
</feature>
<dbReference type="Proteomes" id="UP001172778">
    <property type="component" value="Unassembled WGS sequence"/>
</dbReference>
<feature type="domain" description="PHB accumulation regulatory" evidence="2">
    <location>
        <begin position="71"/>
        <end position="110"/>
    </location>
</feature>
<evidence type="ECO:0000313" key="4">
    <source>
        <dbReference type="EMBL" id="MDK2124551.1"/>
    </source>
</evidence>
<evidence type="ECO:0000259" key="3">
    <source>
        <dbReference type="Pfam" id="PF07879"/>
    </source>
</evidence>
<keyword evidence="5" id="KW-1185">Reference proteome</keyword>
<comment type="caution">
    <text evidence="4">The sequence shown here is derived from an EMBL/GenBank/DDBJ whole genome shotgun (WGS) entry which is preliminary data.</text>
</comment>
<dbReference type="InterPro" id="IPR007897">
    <property type="entry name" value="PHB_accumulat"/>
</dbReference>
<dbReference type="EMBL" id="JARRAF010000010">
    <property type="protein sequence ID" value="MDK2124551.1"/>
    <property type="molecule type" value="Genomic_DNA"/>
</dbReference>
<gene>
    <name evidence="4" type="primary">phaR</name>
    <name evidence="4" type="ORF">PZA18_10865</name>
</gene>
<feature type="domain" description="PHB accumulation regulatory" evidence="2">
    <location>
        <begin position="127"/>
        <end position="164"/>
    </location>
</feature>
<feature type="domain" description="PHA accumulation regulator DNA-binding N-terminal" evidence="3">
    <location>
        <begin position="7"/>
        <end position="66"/>
    </location>
</feature>
<dbReference type="InterPro" id="IPR010134">
    <property type="entry name" value="PHA_reg_PhaR"/>
</dbReference>
<feature type="region of interest" description="Disordered" evidence="1">
    <location>
        <begin position="171"/>
        <end position="210"/>
    </location>
</feature>
<evidence type="ECO:0000259" key="2">
    <source>
        <dbReference type="Pfam" id="PF05233"/>
    </source>
</evidence>